<dbReference type="GO" id="GO:0016020">
    <property type="term" value="C:membrane"/>
    <property type="evidence" value="ECO:0007669"/>
    <property type="project" value="UniProtKB-SubCell"/>
</dbReference>
<dbReference type="InterPro" id="IPR050814">
    <property type="entry name" value="Myo-inositol_Transporter"/>
</dbReference>
<evidence type="ECO:0000256" key="1">
    <source>
        <dbReference type="ARBA" id="ARBA00004370"/>
    </source>
</evidence>
<feature type="transmembrane region" description="Helical" evidence="6">
    <location>
        <begin position="191"/>
        <end position="211"/>
    </location>
</feature>
<dbReference type="PANTHER" id="PTHR48020:SF4">
    <property type="entry name" value="SYMPORT, PUTATIVE (AFU_ORTHOLOGUE AFUA_3G11790)-RELATED"/>
    <property type="match status" value="1"/>
</dbReference>
<dbReference type="GO" id="GO:0022857">
    <property type="term" value="F:transmembrane transporter activity"/>
    <property type="evidence" value="ECO:0007669"/>
    <property type="project" value="InterPro"/>
</dbReference>
<dbReference type="Pfam" id="PF00083">
    <property type="entry name" value="Sugar_tr"/>
    <property type="match status" value="1"/>
</dbReference>
<dbReference type="Gene3D" id="1.20.1250.20">
    <property type="entry name" value="MFS general substrate transporter like domains"/>
    <property type="match status" value="1"/>
</dbReference>
<evidence type="ECO:0000256" key="3">
    <source>
        <dbReference type="ARBA" id="ARBA00022692"/>
    </source>
</evidence>
<evidence type="ECO:0000256" key="2">
    <source>
        <dbReference type="ARBA" id="ARBA00022448"/>
    </source>
</evidence>
<evidence type="ECO:0000256" key="4">
    <source>
        <dbReference type="ARBA" id="ARBA00022989"/>
    </source>
</evidence>
<dbReference type="SUPFAM" id="SSF103473">
    <property type="entry name" value="MFS general substrate transporter"/>
    <property type="match status" value="1"/>
</dbReference>
<evidence type="ECO:0000313" key="7">
    <source>
        <dbReference type="EMBL" id="EQL01246.1"/>
    </source>
</evidence>
<dbReference type="Proteomes" id="UP000019374">
    <property type="component" value="Unassembled WGS sequence"/>
</dbReference>
<feature type="transmembrane region" description="Helical" evidence="6">
    <location>
        <begin position="257"/>
        <end position="276"/>
    </location>
</feature>
<dbReference type="AlphaFoldDB" id="T5AFQ6"/>
<evidence type="ECO:0000256" key="5">
    <source>
        <dbReference type="ARBA" id="ARBA00023136"/>
    </source>
</evidence>
<name>T5AFQ6_OPHSC</name>
<keyword evidence="3 6" id="KW-0812">Transmembrane</keyword>
<accession>T5AFQ6</accession>
<feature type="transmembrane region" description="Helical" evidence="6">
    <location>
        <begin position="166"/>
        <end position="184"/>
    </location>
</feature>
<organism evidence="7 8">
    <name type="scientific">Ophiocordyceps sinensis (strain Co18 / CGMCC 3.14243)</name>
    <name type="common">Yarsagumba caterpillar fungus</name>
    <name type="synonym">Hirsutella sinensis</name>
    <dbReference type="NCBI Taxonomy" id="911162"/>
    <lineage>
        <taxon>Eukaryota</taxon>
        <taxon>Fungi</taxon>
        <taxon>Dikarya</taxon>
        <taxon>Ascomycota</taxon>
        <taxon>Pezizomycotina</taxon>
        <taxon>Sordariomycetes</taxon>
        <taxon>Hypocreomycetidae</taxon>
        <taxon>Hypocreales</taxon>
        <taxon>Ophiocordycipitaceae</taxon>
        <taxon>Ophiocordyceps</taxon>
    </lineage>
</organism>
<dbReference type="eggNOG" id="KOG0254">
    <property type="taxonomic scope" value="Eukaryota"/>
</dbReference>
<feature type="transmembrane region" description="Helical" evidence="6">
    <location>
        <begin position="438"/>
        <end position="455"/>
    </location>
</feature>
<keyword evidence="2" id="KW-0813">Transport</keyword>
<dbReference type="InterPro" id="IPR005828">
    <property type="entry name" value="MFS_sugar_transport-like"/>
</dbReference>
<sequence length="470" mass="52079">MHHNISTHGNHEKFAAQVRSRTTNDGAVIENPLAHMTDAELEEDVRQFAETHLPSVKYETMLRAARVAKDKRIYEEVAGRPRFDVRGRLPVHLTKEEKDALCREKNVAFSEKGMRIVIATVSLAALLQGFVQSSFNGASLYLSQWGSEKTITGDTWRLGAANASPWFFAALLGCPLALPINYWFGRRGAIATAAFLVLASSIGAIFATNWVQLFCVRIVNGLGMFPHTRRMGIKAVSTPILASETAVGYWRGSAILAWQLWVAFGIMMGFAFNMIFTNAASSQTTLAMIQGAPLVPSLALVVLALGFCPESPRYHLMKGPNYSVEKAYRVLLRVRNTELQALRDLYLVHKALEQERVGIGNWDPQNAALSPGLFWVIHDFCVQFRQLFQQRRLYNALISASTVNLAQQLCGGGLISSHDHHGVFRLADLETRSQCPRVLLWFVAFLGCFVVSSALTHKQATSSVPEAKTS</sequence>
<proteinExistence type="predicted"/>
<evidence type="ECO:0000313" key="8">
    <source>
        <dbReference type="Proteomes" id="UP000019374"/>
    </source>
</evidence>
<protein>
    <submittedName>
        <fullName evidence="7">General substrate transporter</fullName>
    </submittedName>
</protein>
<reference evidence="7 8" key="1">
    <citation type="journal article" date="2013" name="Chin. Sci. Bull.">
        <title>Genome survey uncovers the secrets of sex and lifestyle in caterpillar fungus.</title>
        <authorList>
            <person name="Hu X."/>
            <person name="Zhang Y."/>
            <person name="Xiao G."/>
            <person name="Zheng P."/>
            <person name="Xia Y."/>
            <person name="Zhang X."/>
            <person name="St Leger R.J."/>
            <person name="Liu X."/>
            <person name="Wang C."/>
        </authorList>
    </citation>
    <scope>NUCLEOTIDE SEQUENCE [LARGE SCALE GENOMIC DNA]</scope>
    <source>
        <strain evidence="8">Co18 / CGMCC 3.14243</strain>
        <tissue evidence="7">Fruit-body</tissue>
    </source>
</reference>
<dbReference type="PANTHER" id="PTHR48020">
    <property type="entry name" value="PROTON MYO-INOSITOL COTRANSPORTER"/>
    <property type="match status" value="1"/>
</dbReference>
<dbReference type="HOGENOM" id="CLU_001265_43_0_1"/>
<keyword evidence="4 6" id="KW-1133">Transmembrane helix</keyword>
<dbReference type="InterPro" id="IPR036259">
    <property type="entry name" value="MFS_trans_sf"/>
</dbReference>
<feature type="transmembrane region" description="Helical" evidence="6">
    <location>
        <begin position="288"/>
        <end position="308"/>
    </location>
</feature>
<dbReference type="EMBL" id="KE652537">
    <property type="protein sequence ID" value="EQL01246.1"/>
    <property type="molecule type" value="Genomic_DNA"/>
</dbReference>
<gene>
    <name evidence="7" type="ORF">OCS_03050</name>
</gene>
<evidence type="ECO:0000256" key="6">
    <source>
        <dbReference type="SAM" id="Phobius"/>
    </source>
</evidence>
<keyword evidence="5 6" id="KW-0472">Membrane</keyword>
<dbReference type="OrthoDB" id="6339427at2759"/>
<comment type="subcellular location">
    <subcellularLocation>
        <location evidence="1">Membrane</location>
    </subcellularLocation>
</comment>